<protein>
    <submittedName>
        <fullName evidence="1">Uncharacterized protein</fullName>
    </submittedName>
</protein>
<dbReference type="RefSeq" id="YP_008408780.1">
    <property type="nucleotide sequence ID" value="NC_022052.1"/>
</dbReference>
<evidence type="ECO:0000313" key="2">
    <source>
        <dbReference type="Proteomes" id="UP000015551"/>
    </source>
</evidence>
<evidence type="ECO:0000313" key="1">
    <source>
        <dbReference type="EMBL" id="AGT12730.1"/>
    </source>
</evidence>
<dbReference type="EMBL" id="KF024725">
    <property type="protein sequence ID" value="AGT12730.1"/>
    <property type="molecule type" value="Genomic_DNA"/>
</dbReference>
<accession>S5YAQ5</accession>
<gene>
    <name evidence="1" type="primary">134</name>
    <name evidence="1" type="ORF">PBI_WHIRLWIND_134</name>
</gene>
<name>S5YAQ5_9CAUD</name>
<proteinExistence type="predicted"/>
<dbReference type="KEGG" id="vg:16548103"/>
<organism evidence="1 2">
    <name type="scientific">Mycobacterium phage Whirlwind</name>
    <dbReference type="NCBI Taxonomy" id="1340826"/>
    <lineage>
        <taxon>Viruses</taxon>
        <taxon>Duplodnaviria</taxon>
        <taxon>Heunggongvirae</taxon>
        <taxon>Uroviricota</taxon>
        <taxon>Caudoviricetes</taxon>
        <taxon>Vilmaviridae</taxon>
        <taxon>Lclasvirinae</taxon>
        <taxon>Lumosvirus</taxon>
        <taxon>Lumosvirus whirlwind</taxon>
    </lineage>
</organism>
<sequence>MGQGQRVSAPAPHRDPVAAQVAGSLALCYVLLGAERARTALALALLGVCVPNGATALLGAPGPRWRCVPGRFAPGRVFLGAVCAPAALTRGSWALCA</sequence>
<reference evidence="1 2" key="1">
    <citation type="submission" date="2013-05" db="EMBL/GenBank/DDBJ databases">
        <authorList>
            <person name="Williams P.R."/>
            <person name="Bowman C.A."/>
            <person name="Russell D.A."/>
            <person name="Jacobs-Sera D."/>
            <person name="Hendrix R.W."/>
            <person name="Hatfull G.F."/>
        </authorList>
    </citation>
    <scope>NUCLEOTIDE SEQUENCE [LARGE SCALE GENOMIC DNA]</scope>
</reference>
<dbReference type="GeneID" id="16548103"/>
<dbReference type="Proteomes" id="UP000015551">
    <property type="component" value="Segment"/>
</dbReference>
<keyword evidence="2" id="KW-1185">Reference proteome</keyword>